<dbReference type="InterPro" id="IPR012340">
    <property type="entry name" value="NA-bd_OB-fold"/>
</dbReference>
<evidence type="ECO:0000313" key="1">
    <source>
        <dbReference type="EMBL" id="ODV94316.1"/>
    </source>
</evidence>
<keyword evidence="2" id="KW-1185">Reference proteome</keyword>
<dbReference type="AlphaFoldDB" id="A0A1E4TRE5"/>
<evidence type="ECO:0000313" key="2">
    <source>
        <dbReference type="Proteomes" id="UP000094236"/>
    </source>
</evidence>
<accession>A0A1E4TRE5</accession>
<sequence>MSTSLLAYSQQRLTLGVVAVVGLKFGDGKLGFSKLKSLRGCYQMGKRFMAFMPPPAPQLAASASLAPSGSLAALPPLLNNGNDYDNLKVDDEIFLKNLLYKAEFRSTLNYYSKFKYNRIFKHFQKSPQLIQELTALNEKASCFEDNENKLPDIGSLVEAQLNSGEVIFGIVIKPSIGKFNESLNCLQVFTIDGKFINIRPCDVTFHIYKFYNVKFLQNFLNSEIEDFKYSHLQQVQYSLILFIDYSLSVFEKLNSTSIFDYVFANISSDNIMKSLTLQNAYRSIPKEGLSNRKITPFAVLFALHLKLTNDPINYQFYKSSSSFNLTSNNNSNFTPTYFVNSKNLQDKLYDVIYNLHQQDFDEFNDYVKLLLQEIAVNGVLNSNLLKSFYYTSNINKLIVSFLKYYIVYPHELFEKTLAKVIKNNQDRSPAAVFKLLVKLNIYRDDEINGFDDPLLSTDNFFVHPKNQTTLAVLNTNQLSDTHSKVFNNWKFAKDDETYKSNDDNNNNNNNNESMSMEYQDFFKHLRNHNDLTMHKKDIQVFGIPLRGNLLELGFNKQTSDLCFSIEKINSRNWIVNIHLPDVGSFISPNSNIFKQILERFIVKDFKLPNGLMSFLPNDIINGLVFKEIDQQFEDYNEDEKVFNCITLSFQYRPRDDEKNFENPIVTLKLDKINDVKILLKEELDYALGNSSSFFDTYTNPNIRTSLDLTPITDIIQVLQLKRNFRKSFGSLNINFASQSLSVNNNHIKDDDILFDESKLQFKSSCNLKPFSTEAFYEELSLMIDEFSSIYSSNNHINAYFHTQTFREETTDKDDVVIVNPMNSLTPKYTASIFDHFLFERTYSNNLTPTSYFCCLEFLSQDELFTDRGNTSNGGGYMLYGLHNNLMKFGIPLSSLENLINQWQILKFLEKQFFLENPGFDESHLFLNGYLLNEEDKVTRERNLDLKSFHKKYISKNEKVIDFMTQNSKRYWVLKWLENFYKPVNRKFYEQNNLDNTVETESEFFPILSSPEAKSALPVFFKCVVFQSNAYPRLARAYCMELGIEVEILLFSDTKVVVGDRLVCTTIVYLDSISKRLVLMQ</sequence>
<dbReference type="EMBL" id="KV454016">
    <property type="protein sequence ID" value="ODV94316.1"/>
    <property type="molecule type" value="Genomic_DNA"/>
</dbReference>
<proteinExistence type="predicted"/>
<dbReference type="Proteomes" id="UP000094236">
    <property type="component" value="Unassembled WGS sequence"/>
</dbReference>
<dbReference type="STRING" id="669874.A0A1E4TRE5"/>
<organism evidence="1 2">
    <name type="scientific">Pachysolen tannophilus NRRL Y-2460</name>
    <dbReference type="NCBI Taxonomy" id="669874"/>
    <lineage>
        <taxon>Eukaryota</taxon>
        <taxon>Fungi</taxon>
        <taxon>Dikarya</taxon>
        <taxon>Ascomycota</taxon>
        <taxon>Saccharomycotina</taxon>
        <taxon>Pichiomycetes</taxon>
        <taxon>Pachysolenaceae</taxon>
        <taxon>Pachysolen</taxon>
    </lineage>
</organism>
<gene>
    <name evidence="1" type="ORF">PACTADRAFT_35121</name>
</gene>
<reference evidence="2" key="1">
    <citation type="submission" date="2016-05" db="EMBL/GenBank/DDBJ databases">
        <title>Comparative genomics of biotechnologically important yeasts.</title>
        <authorList>
            <consortium name="DOE Joint Genome Institute"/>
            <person name="Riley R."/>
            <person name="Haridas S."/>
            <person name="Wolfe K.H."/>
            <person name="Lopes M.R."/>
            <person name="Hittinger C.T."/>
            <person name="Goker M."/>
            <person name="Salamov A."/>
            <person name="Wisecaver J."/>
            <person name="Long T.M."/>
            <person name="Aerts A.L."/>
            <person name="Barry K."/>
            <person name="Choi C."/>
            <person name="Clum A."/>
            <person name="Coughlan A.Y."/>
            <person name="Deshpande S."/>
            <person name="Douglass A.P."/>
            <person name="Hanson S.J."/>
            <person name="Klenk H.-P."/>
            <person name="Labutti K."/>
            <person name="Lapidus A."/>
            <person name="Lindquist E."/>
            <person name="Lipzen A."/>
            <person name="Meier-Kolthoff J.P."/>
            <person name="Ohm R.A."/>
            <person name="Otillar R.P."/>
            <person name="Pangilinan J."/>
            <person name="Peng Y."/>
            <person name="Rokas A."/>
            <person name="Rosa C.A."/>
            <person name="Scheuner C."/>
            <person name="Sibirny A.A."/>
            <person name="Slot J.C."/>
            <person name="Stielow J.B."/>
            <person name="Sun H."/>
            <person name="Kurtzman C.P."/>
            <person name="Blackwell M."/>
            <person name="Grigoriev I.V."/>
            <person name="Jeffries T.W."/>
        </authorList>
    </citation>
    <scope>NUCLEOTIDE SEQUENCE [LARGE SCALE GENOMIC DNA]</scope>
    <source>
        <strain evidence="2">NRRL Y-2460</strain>
    </source>
</reference>
<protein>
    <submittedName>
        <fullName evidence="1">Uncharacterized protein</fullName>
    </submittedName>
</protein>
<dbReference type="OrthoDB" id="1865897at2759"/>
<name>A0A1E4TRE5_PACTA</name>
<dbReference type="SUPFAM" id="SSF50249">
    <property type="entry name" value="Nucleic acid-binding proteins"/>
    <property type="match status" value="1"/>
</dbReference>